<reference evidence="7 8" key="1">
    <citation type="submission" date="2018-03" db="EMBL/GenBank/DDBJ databases">
        <title>A parallel universe: an anciently diverged bacterial symbiosis in a Hawaiian planthopper (Hemiptera: Cixiidae) reveals rearranged nutritional responsibilities.</title>
        <authorList>
            <person name="Bennett G."/>
            <person name="Mao M."/>
        </authorList>
    </citation>
    <scope>NUCLEOTIDE SEQUENCE [LARGE SCALE GENOMIC DNA]</scope>
    <source>
        <strain evidence="7 8">OLIH</strain>
    </source>
</reference>
<evidence type="ECO:0000256" key="2">
    <source>
        <dbReference type="ARBA" id="ARBA00007511"/>
    </source>
</evidence>
<sequence length="254" mass="29549">MFICKIINLKVIHRMVYWIFDSNALTDLGTLTILEIILSFDNIIFLSLLISKLPKNQQGSARLLGLIGGLFLRILFLISIIWIINFTNSIFFLINHHFSIYDLFLFFGGFFLLWKSLMEIYEFINSKNLKNKICFPSFGNTVLQILFLDIIFSLDSVIVAIGISNYLSIIIISIIFSVFIIFIFVDTISKFINSNSSIKMLSLVFVLFISISLILESFCFYISKKYIYFSMFFSIIVEILNILRYKRSINKINN</sequence>
<evidence type="ECO:0000313" key="7">
    <source>
        <dbReference type="EMBL" id="AXN02258.1"/>
    </source>
</evidence>
<evidence type="ECO:0000256" key="6">
    <source>
        <dbReference type="SAM" id="Phobius"/>
    </source>
</evidence>
<feature type="transmembrane region" description="Helical" evidence="6">
    <location>
        <begin position="28"/>
        <end position="51"/>
    </location>
</feature>
<feature type="transmembrane region" description="Helical" evidence="6">
    <location>
        <begin position="90"/>
        <end position="113"/>
    </location>
</feature>
<dbReference type="PANTHER" id="PTHR30238">
    <property type="entry name" value="MEMBRANE BOUND PREDICTED REDOX MODULATOR"/>
    <property type="match status" value="1"/>
</dbReference>
<evidence type="ECO:0000256" key="1">
    <source>
        <dbReference type="ARBA" id="ARBA00004141"/>
    </source>
</evidence>
<feature type="transmembrane region" description="Helical" evidence="6">
    <location>
        <begin position="166"/>
        <end position="188"/>
    </location>
</feature>
<dbReference type="GO" id="GO:0016020">
    <property type="term" value="C:membrane"/>
    <property type="evidence" value="ECO:0007669"/>
    <property type="project" value="UniProtKB-SubCell"/>
</dbReference>
<evidence type="ECO:0000256" key="5">
    <source>
        <dbReference type="ARBA" id="ARBA00023136"/>
    </source>
</evidence>
<comment type="similarity">
    <text evidence="2">Belongs to the TerC family.</text>
</comment>
<comment type="subcellular location">
    <subcellularLocation>
        <location evidence="1">Membrane</location>
        <topology evidence="1">Multi-pass membrane protein</topology>
    </subcellularLocation>
</comment>
<accession>A0A346DZV3</accession>
<keyword evidence="3 6" id="KW-0812">Transmembrane</keyword>
<keyword evidence="5 6" id="KW-0472">Membrane</keyword>
<feature type="transmembrane region" description="Helical" evidence="6">
    <location>
        <begin position="133"/>
        <end position="154"/>
    </location>
</feature>
<organism evidence="7 8">
    <name type="scientific">Candidatus Purcelliella pentastirinorum</name>
    <dbReference type="NCBI Taxonomy" id="472834"/>
    <lineage>
        <taxon>Bacteria</taxon>
        <taxon>Pseudomonadati</taxon>
        <taxon>Pseudomonadota</taxon>
        <taxon>Gammaproteobacteria</taxon>
        <taxon>Enterobacterales</taxon>
        <taxon>Enterobacteriaceae</taxon>
        <taxon>Candidatus Purcelliella</taxon>
    </lineage>
</organism>
<dbReference type="EMBL" id="CP028374">
    <property type="protein sequence ID" value="AXN02258.1"/>
    <property type="molecule type" value="Genomic_DNA"/>
</dbReference>
<dbReference type="PANTHER" id="PTHR30238:SF4">
    <property type="entry name" value="SLL1022 PROTEIN"/>
    <property type="match status" value="1"/>
</dbReference>
<keyword evidence="8" id="KW-1185">Reference proteome</keyword>
<dbReference type="KEGG" id="ppet:C9I82_293"/>
<evidence type="ECO:0000256" key="3">
    <source>
        <dbReference type="ARBA" id="ARBA00022692"/>
    </source>
</evidence>
<dbReference type="InterPro" id="IPR005496">
    <property type="entry name" value="Integral_membrane_TerC"/>
</dbReference>
<dbReference type="AlphaFoldDB" id="A0A346DZV3"/>
<feature type="transmembrane region" description="Helical" evidence="6">
    <location>
        <begin position="200"/>
        <end position="220"/>
    </location>
</feature>
<protein>
    <submittedName>
        <fullName evidence="7">Integral membrane protein TerC</fullName>
    </submittedName>
</protein>
<name>A0A346DZV3_9ENTR</name>
<feature type="transmembrane region" description="Helical" evidence="6">
    <location>
        <begin position="226"/>
        <end position="243"/>
    </location>
</feature>
<evidence type="ECO:0000313" key="8">
    <source>
        <dbReference type="Proteomes" id="UP000256856"/>
    </source>
</evidence>
<dbReference type="Pfam" id="PF03741">
    <property type="entry name" value="TerC"/>
    <property type="match status" value="1"/>
</dbReference>
<dbReference type="Proteomes" id="UP000256856">
    <property type="component" value="Chromosome"/>
</dbReference>
<keyword evidence="4 6" id="KW-1133">Transmembrane helix</keyword>
<gene>
    <name evidence="7" type="ORF">C9I82_293</name>
</gene>
<evidence type="ECO:0000256" key="4">
    <source>
        <dbReference type="ARBA" id="ARBA00022989"/>
    </source>
</evidence>
<proteinExistence type="inferred from homology"/>
<feature type="transmembrane region" description="Helical" evidence="6">
    <location>
        <begin position="63"/>
        <end position="84"/>
    </location>
</feature>